<dbReference type="Proteomes" id="UP000032229">
    <property type="component" value="Chromosome"/>
</dbReference>
<dbReference type="InterPro" id="IPR036465">
    <property type="entry name" value="vWFA_dom_sf"/>
</dbReference>
<dbReference type="KEGG" id="sze:AW14_04665"/>
<organism evidence="2 3">
    <name type="scientific">Siansivirga zeaxanthinifaciens CC-SAMT-1</name>
    <dbReference type="NCBI Taxonomy" id="1454006"/>
    <lineage>
        <taxon>Bacteria</taxon>
        <taxon>Pseudomonadati</taxon>
        <taxon>Bacteroidota</taxon>
        <taxon>Flavobacteriia</taxon>
        <taxon>Flavobacteriales</taxon>
        <taxon>Flavobacteriaceae</taxon>
        <taxon>Siansivirga</taxon>
    </lineage>
</organism>
<dbReference type="Gene3D" id="3.40.50.410">
    <property type="entry name" value="von Willebrand factor, type A domain"/>
    <property type="match status" value="1"/>
</dbReference>
<dbReference type="AlphaFoldDB" id="A0A0C5W787"/>
<accession>A0A0C5W787</accession>
<dbReference type="RefSeq" id="WP_044637734.1">
    <property type="nucleotide sequence ID" value="NZ_CP007202.1"/>
</dbReference>
<dbReference type="EMBL" id="CP007202">
    <property type="protein sequence ID" value="AJR03028.1"/>
    <property type="molecule type" value="Genomic_DNA"/>
</dbReference>
<protein>
    <recommendedName>
        <fullName evidence="1">VWFA domain-containing protein</fullName>
    </recommendedName>
</protein>
<dbReference type="SUPFAM" id="SSF53300">
    <property type="entry name" value="vWA-like"/>
    <property type="match status" value="1"/>
</dbReference>
<evidence type="ECO:0000259" key="1">
    <source>
        <dbReference type="PROSITE" id="PS50234"/>
    </source>
</evidence>
<sequence>MDTKELLKKVRKIEIKTRRLSDHIFGGEYHSTFKGRGMTFSEVRQYQFGDDVRNIDWNVTARYNEPFVKVFEEERELTMMLMVDVSGSELFGTNQQFKNEVVTEIAATLAFSATQNNDKIGLILFSDKVELYIPPKKGRSHVLRIIRELIEFEPESKKTNLAHALKFMQNVMKKKAIVFVLSDFIADDYHQTMKIVSGKHDVTGIRVYDKREEEIPNLGVVQMQDEETGELLLVNTSSKKVRLNYGKFYQDKVTYYKESFNKAGAGTIDCRVDESYVKKMLGYFKRRG</sequence>
<reference evidence="2 3" key="1">
    <citation type="submission" date="2014-02" db="EMBL/GenBank/DDBJ databases">
        <authorList>
            <person name="Young C.-C."/>
            <person name="Hameed A."/>
            <person name="Huang H.-C."/>
            <person name="Shahina M."/>
        </authorList>
    </citation>
    <scope>NUCLEOTIDE SEQUENCE [LARGE SCALE GENOMIC DNA]</scope>
    <source>
        <strain evidence="2 3">CC-SAMT-1</strain>
    </source>
</reference>
<dbReference type="OrthoDB" id="9776116at2"/>
<name>A0A0C5W787_9FLAO</name>
<evidence type="ECO:0000313" key="2">
    <source>
        <dbReference type="EMBL" id="AJR03028.1"/>
    </source>
</evidence>
<dbReference type="STRING" id="1454006.AW14_04665"/>
<dbReference type="Pfam" id="PF01882">
    <property type="entry name" value="DUF58"/>
    <property type="match status" value="1"/>
</dbReference>
<feature type="domain" description="VWFA" evidence="1">
    <location>
        <begin position="78"/>
        <end position="208"/>
    </location>
</feature>
<dbReference type="CDD" id="cd00198">
    <property type="entry name" value="vWFA"/>
    <property type="match status" value="1"/>
</dbReference>
<dbReference type="HOGENOM" id="CLU_054927_2_0_10"/>
<gene>
    <name evidence="2" type="ORF">AW14_04665</name>
</gene>
<dbReference type="PROSITE" id="PS50234">
    <property type="entry name" value="VWFA"/>
    <property type="match status" value="1"/>
</dbReference>
<dbReference type="PANTHER" id="PTHR33608:SF6">
    <property type="entry name" value="BLL2464 PROTEIN"/>
    <property type="match status" value="1"/>
</dbReference>
<evidence type="ECO:0000313" key="3">
    <source>
        <dbReference type="Proteomes" id="UP000032229"/>
    </source>
</evidence>
<proteinExistence type="predicted"/>
<dbReference type="PATRIC" id="fig|1454006.5.peg.913"/>
<keyword evidence="3" id="KW-1185">Reference proteome</keyword>
<dbReference type="PANTHER" id="PTHR33608">
    <property type="entry name" value="BLL2464 PROTEIN"/>
    <property type="match status" value="1"/>
</dbReference>
<dbReference type="InterPro" id="IPR002881">
    <property type="entry name" value="DUF58"/>
</dbReference>
<dbReference type="InterPro" id="IPR002035">
    <property type="entry name" value="VWF_A"/>
</dbReference>